<organism evidence="1 2">
    <name type="scientific">Elysia crispata</name>
    <name type="common">lettuce slug</name>
    <dbReference type="NCBI Taxonomy" id="231223"/>
    <lineage>
        <taxon>Eukaryota</taxon>
        <taxon>Metazoa</taxon>
        <taxon>Spiralia</taxon>
        <taxon>Lophotrochozoa</taxon>
        <taxon>Mollusca</taxon>
        <taxon>Gastropoda</taxon>
        <taxon>Heterobranchia</taxon>
        <taxon>Euthyneura</taxon>
        <taxon>Panpulmonata</taxon>
        <taxon>Sacoglossa</taxon>
        <taxon>Placobranchoidea</taxon>
        <taxon>Plakobranchidae</taxon>
        <taxon>Elysia</taxon>
    </lineage>
</organism>
<name>A0AAE1CN63_9GAST</name>
<comment type="caution">
    <text evidence="1">The sequence shown here is derived from an EMBL/GenBank/DDBJ whole genome shotgun (WGS) entry which is preliminary data.</text>
</comment>
<dbReference type="AlphaFoldDB" id="A0AAE1CN63"/>
<dbReference type="EMBL" id="JAWDGP010007455">
    <property type="protein sequence ID" value="KAK3717499.1"/>
    <property type="molecule type" value="Genomic_DNA"/>
</dbReference>
<protein>
    <submittedName>
        <fullName evidence="1">Uncharacterized protein</fullName>
    </submittedName>
</protein>
<dbReference type="Proteomes" id="UP001283361">
    <property type="component" value="Unassembled WGS sequence"/>
</dbReference>
<proteinExistence type="predicted"/>
<gene>
    <name evidence="1" type="ORF">RRG08_063116</name>
</gene>
<accession>A0AAE1CN63</accession>
<reference evidence="1" key="1">
    <citation type="journal article" date="2023" name="G3 (Bethesda)">
        <title>A reference genome for the long-term kleptoplast-retaining sea slug Elysia crispata morphotype clarki.</title>
        <authorList>
            <person name="Eastman K.E."/>
            <person name="Pendleton A.L."/>
            <person name="Shaikh M.A."/>
            <person name="Suttiyut T."/>
            <person name="Ogas R."/>
            <person name="Tomko P."/>
            <person name="Gavelis G."/>
            <person name="Widhalm J.R."/>
            <person name="Wisecaver J.H."/>
        </authorList>
    </citation>
    <scope>NUCLEOTIDE SEQUENCE</scope>
    <source>
        <strain evidence="1">ECLA1</strain>
    </source>
</reference>
<sequence>MHVPFLYHGSDCVTIRLDGPYQAIMTNQLCSRDYHFICEHFPACAENTFGANCLEKCSETCHGTNNTCDNFTGFCNFGCVDGYGGERCEHRIR</sequence>
<evidence type="ECO:0000313" key="2">
    <source>
        <dbReference type="Proteomes" id="UP001283361"/>
    </source>
</evidence>
<keyword evidence="2" id="KW-1185">Reference proteome</keyword>
<evidence type="ECO:0000313" key="1">
    <source>
        <dbReference type="EMBL" id="KAK3717499.1"/>
    </source>
</evidence>